<dbReference type="EMBL" id="AEEC02000005">
    <property type="protein sequence ID" value="EOA05782.1"/>
    <property type="molecule type" value="Genomic_DNA"/>
</dbReference>
<dbReference type="AlphaFoldDB" id="A0AAI9N504"/>
<comment type="caution">
    <text evidence="1">The sequence shown here is derived from an EMBL/GenBank/DDBJ whole genome shotgun (WGS) entry which is preliminary data.</text>
</comment>
<organism evidence="1 2">
    <name type="scientific">Herbaspirillum frisingense GSF30</name>
    <dbReference type="NCBI Taxonomy" id="864073"/>
    <lineage>
        <taxon>Bacteria</taxon>
        <taxon>Pseudomonadati</taxon>
        <taxon>Pseudomonadota</taxon>
        <taxon>Betaproteobacteria</taxon>
        <taxon>Burkholderiales</taxon>
        <taxon>Oxalobacteraceae</taxon>
        <taxon>Herbaspirillum</taxon>
    </lineage>
</organism>
<name>A0AAI9N504_9BURK</name>
<proteinExistence type="predicted"/>
<dbReference type="RefSeq" id="WP_006462148.1">
    <property type="nucleotide sequence ID" value="NZ_AEEC02000005.1"/>
</dbReference>
<sequence length="159" mass="17189">MSTANDTTLNPQQQALLSSAAAVDEAVAPLVTVDAQGRPLEPEADHQAAQDTAFSRNRDLLQLGIGMLTPMLPFLPDCYTPQVVDAIAAQFTAVEIKRGWNLGDQMTPEVMLAVVALPPTFQAFMLGREYLALKRAEKTAQNAGKQEKPFGEVVNEHGQ</sequence>
<dbReference type="Proteomes" id="UP000006772">
    <property type="component" value="Unassembled WGS sequence"/>
</dbReference>
<evidence type="ECO:0000313" key="1">
    <source>
        <dbReference type="EMBL" id="EOA05782.1"/>
    </source>
</evidence>
<reference evidence="1 2" key="1">
    <citation type="journal article" date="2013" name="Front. Microbiol.">
        <title>The genome of the endophytic bacterium H. frisingense GSF30(T) identifies diverse strategies in the Herbaspirillum genus to interact with plants.</title>
        <authorList>
            <person name="Straub D."/>
            <person name="Rothballer M."/>
            <person name="Hartmann A."/>
            <person name="Ludewig U."/>
        </authorList>
    </citation>
    <scope>NUCLEOTIDE SEQUENCE [LARGE SCALE GENOMIC DNA]</scope>
    <source>
        <strain evidence="1 2">GSF30</strain>
    </source>
</reference>
<evidence type="ECO:0000313" key="2">
    <source>
        <dbReference type="Proteomes" id="UP000006772"/>
    </source>
</evidence>
<gene>
    <name evidence="1" type="ORF">HFRIS_004968</name>
</gene>
<protein>
    <submittedName>
        <fullName evidence="1">Uncharacterized protein</fullName>
    </submittedName>
</protein>
<accession>A0AAI9N504</accession>